<keyword evidence="2" id="KW-1185">Reference proteome</keyword>
<protein>
    <submittedName>
        <fullName evidence="1">Uncharacterized protein</fullName>
    </submittedName>
</protein>
<accession>A0A1B7N0E5</accession>
<dbReference type="AlphaFoldDB" id="A0A1B7N0E5"/>
<sequence length="168" mass="19129">MQDMIDMLITHLPLLSNIFAIQQLSREIRLWARFVPQRRFKGILQRFVDSSLERFVTIMHETGSVITGSCALNMPLGDSYDSSSSDLNLIIPPENFLEMTTYLKEGGYINAEKEEKPHSTAMSSFLSIWWSFTEYIHYEDGVYIGIQIPTSGESSEDAVSSGNFMRDV</sequence>
<organism evidence="1 2">
    <name type="scientific">Rhizopogon vinicolor AM-OR11-026</name>
    <dbReference type="NCBI Taxonomy" id="1314800"/>
    <lineage>
        <taxon>Eukaryota</taxon>
        <taxon>Fungi</taxon>
        <taxon>Dikarya</taxon>
        <taxon>Basidiomycota</taxon>
        <taxon>Agaricomycotina</taxon>
        <taxon>Agaricomycetes</taxon>
        <taxon>Agaricomycetidae</taxon>
        <taxon>Boletales</taxon>
        <taxon>Suillineae</taxon>
        <taxon>Rhizopogonaceae</taxon>
        <taxon>Rhizopogon</taxon>
    </lineage>
</organism>
<proteinExistence type="predicted"/>
<evidence type="ECO:0000313" key="1">
    <source>
        <dbReference type="EMBL" id="OAX38323.1"/>
    </source>
</evidence>
<dbReference type="InParanoid" id="A0A1B7N0E5"/>
<dbReference type="OrthoDB" id="2690608at2759"/>
<dbReference type="Proteomes" id="UP000092154">
    <property type="component" value="Unassembled WGS sequence"/>
</dbReference>
<evidence type="ECO:0000313" key="2">
    <source>
        <dbReference type="Proteomes" id="UP000092154"/>
    </source>
</evidence>
<reference evidence="1 2" key="1">
    <citation type="submission" date="2016-06" db="EMBL/GenBank/DDBJ databases">
        <title>Comparative genomics of the ectomycorrhizal sister species Rhizopogon vinicolor and Rhizopogon vesiculosus (Basidiomycota: Boletales) reveals a divergence of the mating type B locus.</title>
        <authorList>
            <consortium name="DOE Joint Genome Institute"/>
            <person name="Mujic A.B."/>
            <person name="Kuo A."/>
            <person name="Tritt A."/>
            <person name="Lipzen A."/>
            <person name="Chen C."/>
            <person name="Johnson J."/>
            <person name="Sharma A."/>
            <person name="Barry K."/>
            <person name="Grigoriev I.V."/>
            <person name="Spatafora J.W."/>
        </authorList>
    </citation>
    <scope>NUCLEOTIDE SEQUENCE [LARGE SCALE GENOMIC DNA]</scope>
    <source>
        <strain evidence="1 2">AM-OR11-026</strain>
    </source>
</reference>
<dbReference type="EMBL" id="KV448301">
    <property type="protein sequence ID" value="OAX38323.1"/>
    <property type="molecule type" value="Genomic_DNA"/>
</dbReference>
<name>A0A1B7N0E5_9AGAM</name>
<gene>
    <name evidence="1" type="ORF">K503DRAFT_782970</name>
</gene>